<dbReference type="Proteomes" id="UP001347796">
    <property type="component" value="Unassembled WGS sequence"/>
</dbReference>
<evidence type="ECO:0000313" key="2">
    <source>
        <dbReference type="Proteomes" id="UP001347796"/>
    </source>
</evidence>
<sequence length="419" mass="46721">MVKARDKSISKSKEAVFSAMKNVLFMAQHDLPNSILQDLNNLCIEQGASHLQSLNVDQHTSYTHNDSVLEFQQAMADAVLDDLVEKVKESDYFSLLIDESTDVAVDQNLIIYVRYLFKGNTKTDFLSIRKLSTGATADKLLDLLIDVVDTLGLNINKMSGIATDGAAVMVGSKSGIVTRLKSLNPAILSTHCIAHRLALGSCGAADQIPYLIKYQEILNCIYKYFENSPKNLNKLKYIQNIMSENGTRFKQISGTRWLSFDGAVQTVLRNYSSLVTVLIEDNTPKIAGLLKSITSIKFLYCTYFLSDVLAVLCRLSKCYQKNDIMFSNVNPLLQSSIDQLKVIASGTSGPNFSKFQNLIPSDIVLDQLGEASFIFEDQLIRDGFKQRGDAQTSCNKFVVNVINNLNARFVLKLREILLY</sequence>
<protein>
    <recommendedName>
        <fullName evidence="3">DUF4371 domain-containing protein</fullName>
    </recommendedName>
</protein>
<name>A0AAN8JKE9_PATCE</name>
<dbReference type="PANTHER" id="PTHR46880">
    <property type="entry name" value="RAS-ASSOCIATING DOMAIN-CONTAINING PROTEIN"/>
    <property type="match status" value="1"/>
</dbReference>
<reference evidence="1 2" key="1">
    <citation type="submission" date="2024-01" db="EMBL/GenBank/DDBJ databases">
        <title>The genome of the rayed Mediterranean limpet Patella caerulea (Linnaeus, 1758).</title>
        <authorList>
            <person name="Anh-Thu Weber A."/>
            <person name="Halstead-Nussloch G."/>
        </authorList>
    </citation>
    <scope>NUCLEOTIDE SEQUENCE [LARGE SCALE GENOMIC DNA]</scope>
    <source>
        <strain evidence="1">AATW-2023a</strain>
        <tissue evidence="1">Whole specimen</tissue>
    </source>
</reference>
<accession>A0AAN8JKE9</accession>
<comment type="caution">
    <text evidence="1">The sequence shown here is derived from an EMBL/GenBank/DDBJ whole genome shotgun (WGS) entry which is preliminary data.</text>
</comment>
<evidence type="ECO:0000313" key="1">
    <source>
        <dbReference type="EMBL" id="KAK6179566.1"/>
    </source>
</evidence>
<evidence type="ECO:0008006" key="3">
    <source>
        <dbReference type="Google" id="ProtNLM"/>
    </source>
</evidence>
<dbReference type="InterPro" id="IPR012337">
    <property type="entry name" value="RNaseH-like_sf"/>
</dbReference>
<gene>
    <name evidence="1" type="ORF">SNE40_011894</name>
</gene>
<keyword evidence="2" id="KW-1185">Reference proteome</keyword>
<organism evidence="1 2">
    <name type="scientific">Patella caerulea</name>
    <name type="common">Rayed Mediterranean limpet</name>
    <dbReference type="NCBI Taxonomy" id="87958"/>
    <lineage>
        <taxon>Eukaryota</taxon>
        <taxon>Metazoa</taxon>
        <taxon>Spiralia</taxon>
        <taxon>Lophotrochozoa</taxon>
        <taxon>Mollusca</taxon>
        <taxon>Gastropoda</taxon>
        <taxon>Patellogastropoda</taxon>
        <taxon>Patelloidea</taxon>
        <taxon>Patellidae</taxon>
        <taxon>Patella</taxon>
    </lineage>
</organism>
<dbReference type="AlphaFoldDB" id="A0AAN8JKE9"/>
<dbReference type="PANTHER" id="PTHR46880:SF5">
    <property type="entry name" value="DUF4371 DOMAIN-CONTAINING PROTEIN"/>
    <property type="match status" value="1"/>
</dbReference>
<dbReference type="EMBL" id="JAZGQO010000008">
    <property type="protein sequence ID" value="KAK6179566.1"/>
    <property type="molecule type" value="Genomic_DNA"/>
</dbReference>
<dbReference type="SUPFAM" id="SSF53098">
    <property type="entry name" value="Ribonuclease H-like"/>
    <property type="match status" value="1"/>
</dbReference>
<proteinExistence type="predicted"/>